<proteinExistence type="predicted"/>
<dbReference type="EMBL" id="JAARZS010000017">
    <property type="protein sequence ID" value="MBC2284298.1"/>
    <property type="molecule type" value="Genomic_DNA"/>
</dbReference>
<dbReference type="RefSeq" id="WP_185628903.1">
    <property type="nucleotide sequence ID" value="NZ_JAARZS010000017.1"/>
</dbReference>
<dbReference type="AlphaFoldDB" id="A0A842FQC6"/>
<evidence type="ECO:0000313" key="1">
    <source>
        <dbReference type="EMBL" id="MBC2284298.1"/>
    </source>
</evidence>
<protein>
    <submittedName>
        <fullName evidence="2">Uncharacterized protein</fullName>
    </submittedName>
</protein>
<evidence type="ECO:0000313" key="4">
    <source>
        <dbReference type="Proteomes" id="UP000585696"/>
    </source>
</evidence>
<reference evidence="3 4" key="1">
    <citation type="submission" date="2020-03" db="EMBL/GenBank/DDBJ databases">
        <title>Soil Listeria distribution.</title>
        <authorList>
            <person name="Liao J."/>
            <person name="Wiedmann M."/>
        </authorList>
    </citation>
    <scope>NUCLEOTIDE SEQUENCE [LARGE SCALE GENOMIC DNA]</scope>
    <source>
        <strain evidence="2 3">FSL L7-0051</strain>
        <strain evidence="1 4">FSL L7-0054</strain>
    </source>
</reference>
<dbReference type="Proteomes" id="UP000585696">
    <property type="component" value="Unassembled WGS sequence"/>
</dbReference>
<evidence type="ECO:0000313" key="2">
    <source>
        <dbReference type="EMBL" id="MBC2292698.1"/>
    </source>
</evidence>
<sequence>MNKWMFKNAEHELTLAMGQLTVLKGDREKWGELVGMLDSYFNQQGTEVTIWKDGKQVRKKHMNYYAIYENGNNIEPILKDLKQGILDKLVLSPIYKEFIEIWEELQEEVQFIGECEHGKTGIKYELASMTKTILEKSLSLRISEYDNSRLDIIKLILGMSITKPTLVFVEGFRSGLNDIECANAEGMLREMARRGMHIIVLDDNLVGASVNYYYQDLIVNKLEILGVKKIILESSPILSSSEDFLQAIDWSIGAVDKSKGKVVELELQSVDNLCVFTLIYLIFTFLKWPLIVDFRGIRSDLIEYLAEIVSGEV</sequence>
<name>A0A842FQC6_9LIST</name>
<accession>A0A842FQC6</accession>
<gene>
    <name evidence="1" type="ORF">HCB69_07905</name>
    <name evidence="2" type="ORF">HCC36_05575</name>
</gene>
<dbReference type="Proteomes" id="UP000543005">
    <property type="component" value="Unassembled WGS sequence"/>
</dbReference>
<organism evidence="2 3">
    <name type="scientific">Listeria booriae</name>
    <dbReference type="NCBI Taxonomy" id="1552123"/>
    <lineage>
        <taxon>Bacteria</taxon>
        <taxon>Bacillati</taxon>
        <taxon>Bacillota</taxon>
        <taxon>Bacilli</taxon>
        <taxon>Bacillales</taxon>
        <taxon>Listeriaceae</taxon>
        <taxon>Listeria</taxon>
    </lineage>
</organism>
<comment type="caution">
    <text evidence="2">The sequence shown here is derived from an EMBL/GenBank/DDBJ whole genome shotgun (WGS) entry which is preliminary data.</text>
</comment>
<dbReference type="EMBL" id="JAARZT010000009">
    <property type="protein sequence ID" value="MBC2292698.1"/>
    <property type="molecule type" value="Genomic_DNA"/>
</dbReference>
<evidence type="ECO:0000313" key="3">
    <source>
        <dbReference type="Proteomes" id="UP000543005"/>
    </source>
</evidence>